<dbReference type="GO" id="GO:0005975">
    <property type="term" value="P:carbohydrate metabolic process"/>
    <property type="evidence" value="ECO:0007669"/>
    <property type="project" value="InterPro"/>
</dbReference>
<dbReference type="InterPro" id="IPR017853">
    <property type="entry name" value="GH"/>
</dbReference>
<feature type="non-terminal residue" evidence="7">
    <location>
        <position position="162"/>
    </location>
</feature>
<keyword evidence="5" id="KW-0326">Glycosidase</keyword>
<comment type="catalytic activity">
    <reaction evidence="1">
        <text>Hydrolysis of terminal non-reducing N-acetyl-D-hexosamine residues in N-acetyl-beta-D-hexosaminides.</text>
        <dbReference type="EC" id="3.2.1.52"/>
    </reaction>
</comment>
<evidence type="ECO:0000256" key="5">
    <source>
        <dbReference type="ARBA" id="ARBA00023295"/>
    </source>
</evidence>
<dbReference type="InterPro" id="IPR050226">
    <property type="entry name" value="NagZ_Beta-hexosaminidase"/>
</dbReference>
<feature type="domain" description="Glycoside hydrolase family 3 N-terminal" evidence="6">
    <location>
        <begin position="14"/>
        <end position="160"/>
    </location>
</feature>
<dbReference type="GO" id="GO:0004563">
    <property type="term" value="F:beta-N-acetylhexosaminidase activity"/>
    <property type="evidence" value="ECO:0007669"/>
    <property type="project" value="UniProtKB-EC"/>
</dbReference>
<evidence type="ECO:0000256" key="2">
    <source>
        <dbReference type="ARBA" id="ARBA00005336"/>
    </source>
</evidence>
<evidence type="ECO:0000313" key="7">
    <source>
        <dbReference type="EMBL" id="GAH77293.1"/>
    </source>
</evidence>
<keyword evidence="4" id="KW-0378">Hydrolase</keyword>
<proteinExistence type="inferred from homology"/>
<name>X1K5E9_9ZZZZ</name>
<evidence type="ECO:0000256" key="1">
    <source>
        <dbReference type="ARBA" id="ARBA00001231"/>
    </source>
</evidence>
<evidence type="ECO:0000259" key="6">
    <source>
        <dbReference type="Pfam" id="PF00933"/>
    </source>
</evidence>
<dbReference type="PANTHER" id="PTHR30480:SF13">
    <property type="entry name" value="BETA-HEXOSAMINIDASE"/>
    <property type="match status" value="1"/>
</dbReference>
<evidence type="ECO:0000256" key="3">
    <source>
        <dbReference type="ARBA" id="ARBA00012663"/>
    </source>
</evidence>
<reference evidence="7" key="1">
    <citation type="journal article" date="2014" name="Front. Microbiol.">
        <title>High frequency of phylogenetically diverse reductive dehalogenase-homologous genes in deep subseafloor sedimentary metagenomes.</title>
        <authorList>
            <person name="Kawai M."/>
            <person name="Futagami T."/>
            <person name="Toyoda A."/>
            <person name="Takaki Y."/>
            <person name="Nishi S."/>
            <person name="Hori S."/>
            <person name="Arai W."/>
            <person name="Tsubouchi T."/>
            <person name="Morono Y."/>
            <person name="Uchiyama I."/>
            <person name="Ito T."/>
            <person name="Fujiyama A."/>
            <person name="Inagaki F."/>
            <person name="Takami H."/>
        </authorList>
    </citation>
    <scope>NUCLEOTIDE SEQUENCE</scope>
    <source>
        <strain evidence="7">Expedition CK06-06</strain>
    </source>
</reference>
<dbReference type="PANTHER" id="PTHR30480">
    <property type="entry name" value="BETA-HEXOSAMINIDASE-RELATED"/>
    <property type="match status" value="1"/>
</dbReference>
<dbReference type="InterPro" id="IPR001764">
    <property type="entry name" value="Glyco_hydro_3_N"/>
</dbReference>
<dbReference type="SUPFAM" id="SSF51445">
    <property type="entry name" value="(Trans)glycosidases"/>
    <property type="match status" value="1"/>
</dbReference>
<protein>
    <recommendedName>
        <fullName evidence="3">beta-N-acetylhexosaminidase</fullName>
        <ecNumber evidence="3">3.2.1.52</ecNumber>
    </recommendedName>
</protein>
<dbReference type="EMBL" id="BARU01041687">
    <property type="protein sequence ID" value="GAH77293.1"/>
    <property type="molecule type" value="Genomic_DNA"/>
</dbReference>
<dbReference type="GO" id="GO:0009254">
    <property type="term" value="P:peptidoglycan turnover"/>
    <property type="evidence" value="ECO:0007669"/>
    <property type="project" value="TreeGrafter"/>
</dbReference>
<comment type="similarity">
    <text evidence="2">Belongs to the glycosyl hydrolase 3 family.</text>
</comment>
<dbReference type="InterPro" id="IPR036962">
    <property type="entry name" value="Glyco_hydro_3_N_sf"/>
</dbReference>
<dbReference type="EC" id="3.2.1.52" evidence="3"/>
<comment type="caution">
    <text evidence="7">The sequence shown here is derived from an EMBL/GenBank/DDBJ whole genome shotgun (WGS) entry which is preliminary data.</text>
</comment>
<dbReference type="AlphaFoldDB" id="X1K5E9"/>
<accession>X1K5E9</accession>
<gene>
    <name evidence="7" type="ORF">S03H2_64213</name>
</gene>
<sequence length="162" mass="17467">MDTIILKKLLSGMTLEEKIGQMFQVGFNGKKVTSDIKEMIEDYYVGGIIYFRRNIESLQQVSSLSNKLQILSARKRPGLPLAISTDQEGGMVNRLAGGTHFPGNMVLGAARKSSLAERAGRAIAGQLKAVGINMDFAPVLDISNNPLNSVIGTRSFGGDPLL</sequence>
<dbReference type="Pfam" id="PF00933">
    <property type="entry name" value="Glyco_hydro_3"/>
    <property type="match status" value="1"/>
</dbReference>
<evidence type="ECO:0000256" key="4">
    <source>
        <dbReference type="ARBA" id="ARBA00022801"/>
    </source>
</evidence>
<organism evidence="7">
    <name type="scientific">marine sediment metagenome</name>
    <dbReference type="NCBI Taxonomy" id="412755"/>
    <lineage>
        <taxon>unclassified sequences</taxon>
        <taxon>metagenomes</taxon>
        <taxon>ecological metagenomes</taxon>
    </lineage>
</organism>
<dbReference type="Gene3D" id="3.20.20.300">
    <property type="entry name" value="Glycoside hydrolase, family 3, N-terminal domain"/>
    <property type="match status" value="1"/>
</dbReference>